<dbReference type="InterPro" id="IPR005814">
    <property type="entry name" value="Aminotrans_3"/>
</dbReference>
<comment type="similarity">
    <text evidence="4 11">Belongs to the class-III pyridoxal-phosphate-dependent aminotransferase family.</text>
</comment>
<dbReference type="PANTHER" id="PTHR43552:SF2">
    <property type="entry name" value="DIAMINOBUTYRATE--2-OXOGLUTARATE TRANSAMINASE"/>
    <property type="match status" value="1"/>
</dbReference>
<evidence type="ECO:0000256" key="12">
    <source>
        <dbReference type="RuleBase" id="RU365034"/>
    </source>
</evidence>
<dbReference type="Gene3D" id="3.40.640.10">
    <property type="entry name" value="Type I PLP-dependent aspartate aminotransferase-like (Major domain)"/>
    <property type="match status" value="1"/>
</dbReference>
<dbReference type="PROSITE" id="PS00600">
    <property type="entry name" value="AA_TRANSFER_CLASS_3"/>
    <property type="match status" value="1"/>
</dbReference>
<dbReference type="Pfam" id="PF00202">
    <property type="entry name" value="Aminotran_3"/>
    <property type="match status" value="1"/>
</dbReference>
<dbReference type="NCBIfam" id="TIGR00709">
    <property type="entry name" value="dat"/>
    <property type="match status" value="1"/>
</dbReference>
<evidence type="ECO:0000256" key="11">
    <source>
        <dbReference type="RuleBase" id="RU003560"/>
    </source>
</evidence>
<dbReference type="GO" id="GO:0030170">
    <property type="term" value="F:pyridoxal phosphate binding"/>
    <property type="evidence" value="ECO:0007669"/>
    <property type="project" value="InterPro"/>
</dbReference>
<protein>
    <recommendedName>
        <fullName evidence="6 12">Diaminobutyrate--2-oxoglutarate transaminase</fullName>
        <ecNumber evidence="5 12">2.6.1.76</ecNumber>
    </recommendedName>
    <alternativeName>
        <fullName evidence="12">DABA aminotransferase</fullName>
    </alternativeName>
</protein>
<comment type="caution">
    <text evidence="13">The sequence shown here is derived from an EMBL/GenBank/DDBJ whole genome shotgun (WGS) entry which is preliminary data.</text>
</comment>
<evidence type="ECO:0000256" key="5">
    <source>
        <dbReference type="ARBA" id="ARBA00013155"/>
    </source>
</evidence>
<evidence type="ECO:0000313" key="14">
    <source>
        <dbReference type="Proteomes" id="UP000824220"/>
    </source>
</evidence>
<comment type="pathway">
    <text evidence="3 12">Amine and polyamine biosynthesis; ectoine biosynthesis; L-ectoine from L-aspartate 4-semialdehyde: step 1/3.</text>
</comment>
<dbReference type="InterPro" id="IPR004637">
    <property type="entry name" value="Dat"/>
</dbReference>
<evidence type="ECO:0000256" key="9">
    <source>
        <dbReference type="ARBA" id="ARBA00022898"/>
    </source>
</evidence>
<evidence type="ECO:0000256" key="10">
    <source>
        <dbReference type="ARBA" id="ARBA00049111"/>
    </source>
</evidence>
<sequence>MHITEELSTTTHAARESEVRSYSRSWPATFDRAQGSTLFDTDGKPYLDFFAGAGALNYGHNNPVLKDALVDYIANDRIIHSLDMFTEARTDFLNTFGEMILAPRDLDYRVVFPGPGGANAVEAALKLARKVTGRESVINFTNAFHGMTLGALSVTGNSLKRGGAGVPLVHATPMPFDDYFGRDYPDFFYFERLLTDTGSGLNKPAAVIVETVQGEGGINAARAEWLRGLSELCRKHDILLILDDVQMGCGRTGGFFSFEEAGIKPDMVCLSKSISGVGLPMALTLIRPDLDIWEPGEHNGTFRGIAPAFVTAAEAIRTFWADDALERSTLAKGARIESRFNALAAAHPNAELVAKGRGLARGLQFADGETAGRVTAGCFERGLLVETSGPDDEVLKLLPALTITNDELDRGLDIIADATSAALAA</sequence>
<reference evidence="13" key="1">
    <citation type="journal article" date="2021" name="PeerJ">
        <title>Extensive microbial diversity within the chicken gut microbiome revealed by metagenomics and culture.</title>
        <authorList>
            <person name="Gilroy R."/>
            <person name="Ravi A."/>
            <person name="Getino M."/>
            <person name="Pursley I."/>
            <person name="Horton D.L."/>
            <person name="Alikhan N.F."/>
            <person name="Baker D."/>
            <person name="Gharbi K."/>
            <person name="Hall N."/>
            <person name="Watson M."/>
            <person name="Adriaenssens E.M."/>
            <person name="Foster-Nyarko E."/>
            <person name="Jarju S."/>
            <person name="Secka A."/>
            <person name="Antonio M."/>
            <person name="Oren A."/>
            <person name="Chaudhuri R.R."/>
            <person name="La Ragione R."/>
            <person name="Hildebrand F."/>
            <person name="Pallen M.J."/>
        </authorList>
    </citation>
    <scope>NUCLEOTIDE SEQUENCE</scope>
    <source>
        <strain evidence="13">ChiHjej8B7-3636</strain>
    </source>
</reference>
<keyword evidence="7 12" id="KW-0032">Aminotransferase</keyword>
<dbReference type="InterPro" id="IPR012773">
    <property type="entry name" value="Ectoine_EctB"/>
</dbReference>
<evidence type="ECO:0000256" key="2">
    <source>
        <dbReference type="ARBA" id="ARBA00002189"/>
    </source>
</evidence>
<dbReference type="GO" id="GO:0045303">
    <property type="term" value="F:diaminobutyrate-2-oxoglutarate transaminase activity"/>
    <property type="evidence" value="ECO:0007669"/>
    <property type="project" value="UniProtKB-EC"/>
</dbReference>
<dbReference type="AlphaFoldDB" id="A0A9D2H6U2"/>
<evidence type="ECO:0000256" key="4">
    <source>
        <dbReference type="ARBA" id="ARBA00008954"/>
    </source>
</evidence>
<dbReference type="InterPro" id="IPR015421">
    <property type="entry name" value="PyrdxlP-dep_Trfase_major"/>
</dbReference>
<dbReference type="InterPro" id="IPR015424">
    <property type="entry name" value="PyrdxlP-dep_Trfase"/>
</dbReference>
<dbReference type="Proteomes" id="UP000824220">
    <property type="component" value="Unassembled WGS sequence"/>
</dbReference>
<comment type="catalytic activity">
    <reaction evidence="10 12">
        <text>L-2,4-diaminobutanoate + 2-oxoglutarate = L-aspartate 4-semialdehyde + L-glutamate</text>
        <dbReference type="Rhea" id="RHEA:11160"/>
        <dbReference type="ChEBI" id="CHEBI:16810"/>
        <dbReference type="ChEBI" id="CHEBI:29985"/>
        <dbReference type="ChEBI" id="CHEBI:58761"/>
        <dbReference type="ChEBI" id="CHEBI:537519"/>
        <dbReference type="EC" id="2.6.1.76"/>
    </reaction>
</comment>
<evidence type="ECO:0000256" key="3">
    <source>
        <dbReference type="ARBA" id="ARBA00004946"/>
    </source>
</evidence>
<dbReference type="SUPFAM" id="SSF53383">
    <property type="entry name" value="PLP-dependent transferases"/>
    <property type="match status" value="1"/>
</dbReference>
<dbReference type="NCBIfam" id="NF006733">
    <property type="entry name" value="PRK09264.1"/>
    <property type="match status" value="1"/>
</dbReference>
<evidence type="ECO:0000256" key="6">
    <source>
        <dbReference type="ARBA" id="ARBA00014798"/>
    </source>
</evidence>
<dbReference type="InterPro" id="IPR015422">
    <property type="entry name" value="PyrdxlP-dep_Trfase_small"/>
</dbReference>
<dbReference type="EMBL" id="DXAM01000081">
    <property type="protein sequence ID" value="HJA04355.1"/>
    <property type="molecule type" value="Genomic_DNA"/>
</dbReference>
<dbReference type="EC" id="2.6.1.76" evidence="5 12"/>
<keyword evidence="9 11" id="KW-0663">Pyridoxal phosphate</keyword>
<evidence type="ECO:0000256" key="8">
    <source>
        <dbReference type="ARBA" id="ARBA00022679"/>
    </source>
</evidence>
<organism evidence="13 14">
    <name type="scientific">Candidatus Microbacterium stercoravium</name>
    <dbReference type="NCBI Taxonomy" id="2838697"/>
    <lineage>
        <taxon>Bacteria</taxon>
        <taxon>Bacillati</taxon>
        <taxon>Actinomycetota</taxon>
        <taxon>Actinomycetes</taxon>
        <taxon>Micrococcales</taxon>
        <taxon>Microbacteriaceae</taxon>
        <taxon>Microbacterium</taxon>
    </lineage>
</organism>
<evidence type="ECO:0000313" key="13">
    <source>
        <dbReference type="EMBL" id="HJA04355.1"/>
    </source>
</evidence>
<reference evidence="13" key="2">
    <citation type="submission" date="2021-04" db="EMBL/GenBank/DDBJ databases">
        <authorList>
            <person name="Gilroy R."/>
        </authorList>
    </citation>
    <scope>NUCLEOTIDE SEQUENCE</scope>
    <source>
        <strain evidence="13">ChiHjej8B7-3636</strain>
    </source>
</reference>
<keyword evidence="8 12" id="KW-0808">Transferase</keyword>
<dbReference type="InterPro" id="IPR049704">
    <property type="entry name" value="Aminotrans_3_PPA_site"/>
</dbReference>
<evidence type="ECO:0000256" key="7">
    <source>
        <dbReference type="ARBA" id="ARBA00022576"/>
    </source>
</evidence>
<dbReference type="CDD" id="cd00610">
    <property type="entry name" value="OAT_like"/>
    <property type="match status" value="1"/>
</dbReference>
<comment type="function">
    <text evidence="2 12">Catalyzes reversively the conversion of L-aspartate beta-semialdehyde (ASA) to L-2,4-diaminobutyrate (DABA) by transamination with L-glutamate.</text>
</comment>
<dbReference type="Gene3D" id="3.90.1150.10">
    <property type="entry name" value="Aspartate Aminotransferase, domain 1"/>
    <property type="match status" value="1"/>
</dbReference>
<dbReference type="GO" id="GO:0047307">
    <property type="term" value="F:diaminobutyrate-pyruvate transaminase activity"/>
    <property type="evidence" value="ECO:0007669"/>
    <property type="project" value="InterPro"/>
</dbReference>
<name>A0A9D2H6U2_9MICO</name>
<dbReference type="NCBIfam" id="TIGR02407">
    <property type="entry name" value="ectoine_ectB"/>
    <property type="match status" value="1"/>
</dbReference>
<dbReference type="PIRSF" id="PIRSF000521">
    <property type="entry name" value="Transaminase_4ab_Lys_Orn"/>
    <property type="match status" value="1"/>
</dbReference>
<accession>A0A9D2H6U2</accession>
<comment type="cofactor">
    <cofactor evidence="1 12">
        <name>pyridoxal 5'-phosphate</name>
        <dbReference type="ChEBI" id="CHEBI:597326"/>
    </cofactor>
</comment>
<proteinExistence type="inferred from homology"/>
<dbReference type="PANTHER" id="PTHR43552">
    <property type="entry name" value="DIAMINOBUTYRATE--2-OXOGLUTARATE AMINOTRANSFERASE"/>
    <property type="match status" value="1"/>
</dbReference>
<gene>
    <name evidence="13" type="primary">ectB</name>
    <name evidence="13" type="ORF">H9800_05785</name>
</gene>
<dbReference type="GO" id="GO:0019491">
    <property type="term" value="P:ectoine biosynthetic process"/>
    <property type="evidence" value="ECO:0007669"/>
    <property type="project" value="InterPro"/>
</dbReference>
<evidence type="ECO:0000256" key="1">
    <source>
        <dbReference type="ARBA" id="ARBA00001933"/>
    </source>
</evidence>